<protein>
    <submittedName>
        <fullName evidence="2">Uncharacterized protein</fullName>
    </submittedName>
</protein>
<gene>
    <name evidence="2" type="ORF">BOA8489_02833</name>
</gene>
<dbReference type="AlphaFoldDB" id="A0A238J213"/>
<sequence>MTMATELQRAANKKNAAKSTGPKSKHGKRRSAQNARAHGLTQPPDAAHVQRWYRTIMNDPTAELQDAFSSEEARAALALAEAEAHLERTRDAEQAHLEKMVSIALQRGRRSLLELAMVPESDKMEDDDVLDLLIKNYSRSDMEKSEREFFVRSLKIFKSANPNRRAELSRRMLKFRGYRKRAEGHRNRVSTEWLKVSKA</sequence>
<organism evidence="2 3">
    <name type="scientific">Boseongicola aestuarii</name>
    <dbReference type="NCBI Taxonomy" id="1470561"/>
    <lineage>
        <taxon>Bacteria</taxon>
        <taxon>Pseudomonadati</taxon>
        <taxon>Pseudomonadota</taxon>
        <taxon>Alphaproteobacteria</taxon>
        <taxon>Rhodobacterales</taxon>
        <taxon>Paracoccaceae</taxon>
        <taxon>Boseongicola</taxon>
    </lineage>
</organism>
<accession>A0A238J213</accession>
<evidence type="ECO:0000313" key="3">
    <source>
        <dbReference type="Proteomes" id="UP000201838"/>
    </source>
</evidence>
<keyword evidence="3" id="KW-1185">Reference proteome</keyword>
<reference evidence="2 3" key="1">
    <citation type="submission" date="2017-05" db="EMBL/GenBank/DDBJ databases">
        <authorList>
            <person name="Song R."/>
            <person name="Chenine A.L."/>
            <person name="Ruprecht R.M."/>
        </authorList>
    </citation>
    <scope>NUCLEOTIDE SEQUENCE [LARGE SCALE GENOMIC DNA]</scope>
    <source>
        <strain evidence="2 3">CECT 8489</strain>
    </source>
</reference>
<dbReference type="Proteomes" id="UP000201838">
    <property type="component" value="Unassembled WGS sequence"/>
</dbReference>
<proteinExistence type="predicted"/>
<dbReference type="OrthoDB" id="7867986at2"/>
<evidence type="ECO:0000256" key="1">
    <source>
        <dbReference type="SAM" id="MobiDB-lite"/>
    </source>
</evidence>
<dbReference type="EMBL" id="FXXQ01000010">
    <property type="protein sequence ID" value="SMX24706.1"/>
    <property type="molecule type" value="Genomic_DNA"/>
</dbReference>
<feature type="region of interest" description="Disordered" evidence="1">
    <location>
        <begin position="1"/>
        <end position="47"/>
    </location>
</feature>
<evidence type="ECO:0000313" key="2">
    <source>
        <dbReference type="EMBL" id="SMX24706.1"/>
    </source>
</evidence>
<dbReference type="RefSeq" id="WP_141138303.1">
    <property type="nucleotide sequence ID" value="NZ_FXXQ01000010.1"/>
</dbReference>
<name>A0A238J213_9RHOB</name>